<keyword evidence="1" id="KW-1133">Transmembrane helix</keyword>
<protein>
    <submittedName>
        <fullName evidence="3 4">Uncharacterized protein</fullName>
    </submittedName>
</protein>
<keyword evidence="2" id="KW-0732">Signal</keyword>
<keyword evidence="1" id="KW-0472">Membrane</keyword>
<evidence type="ECO:0000313" key="4">
    <source>
        <dbReference type="EnsemblPlants" id="KRH09106"/>
    </source>
</evidence>
<evidence type="ECO:0000256" key="2">
    <source>
        <dbReference type="SAM" id="SignalP"/>
    </source>
</evidence>
<feature type="signal peptide" evidence="2">
    <location>
        <begin position="1"/>
        <end position="20"/>
    </location>
</feature>
<accession>K7MIK2</accession>
<dbReference type="AlphaFoldDB" id="K7MIK2"/>
<reference evidence="3 4" key="1">
    <citation type="journal article" date="2010" name="Nature">
        <title>Genome sequence of the palaeopolyploid soybean.</title>
        <authorList>
            <person name="Schmutz J."/>
            <person name="Cannon S.B."/>
            <person name="Schlueter J."/>
            <person name="Ma J."/>
            <person name="Mitros T."/>
            <person name="Nelson W."/>
            <person name="Hyten D.L."/>
            <person name="Song Q."/>
            <person name="Thelen J.J."/>
            <person name="Cheng J."/>
            <person name="Xu D."/>
            <person name="Hellsten U."/>
            <person name="May G.D."/>
            <person name="Yu Y."/>
            <person name="Sakurai T."/>
            <person name="Umezawa T."/>
            <person name="Bhattacharyya M.K."/>
            <person name="Sandhu D."/>
            <person name="Valliyodan B."/>
            <person name="Lindquist E."/>
            <person name="Peto M."/>
            <person name="Grant D."/>
            <person name="Shu S."/>
            <person name="Goodstein D."/>
            <person name="Barry K."/>
            <person name="Futrell-Griggs M."/>
            <person name="Abernathy B."/>
            <person name="Du J."/>
            <person name="Tian Z."/>
            <person name="Zhu L."/>
            <person name="Gill N."/>
            <person name="Joshi T."/>
            <person name="Libault M."/>
            <person name="Sethuraman A."/>
            <person name="Zhang X.-C."/>
            <person name="Shinozaki K."/>
            <person name="Nguyen H.T."/>
            <person name="Wing R.A."/>
            <person name="Cregan P."/>
            <person name="Specht J."/>
            <person name="Grimwood J."/>
            <person name="Rokhsar D."/>
            <person name="Stacey G."/>
            <person name="Shoemaker R.C."/>
            <person name="Jackson S.A."/>
        </authorList>
    </citation>
    <scope>NUCLEOTIDE SEQUENCE [LARGE SCALE GENOMIC DNA]</scope>
    <source>
        <strain evidence="4">cv. Williams 82</strain>
        <tissue evidence="3">Callus</tissue>
    </source>
</reference>
<dbReference type="EMBL" id="CM000849">
    <property type="protein sequence ID" value="KRH09106.1"/>
    <property type="molecule type" value="Genomic_DNA"/>
</dbReference>
<dbReference type="PaxDb" id="3847-GLYMA16G32110.1"/>
<evidence type="ECO:0000256" key="1">
    <source>
        <dbReference type="SAM" id="Phobius"/>
    </source>
</evidence>
<dbReference type="EnsemblPlants" id="KRH09106">
    <property type="protein sequence ID" value="KRH09106"/>
    <property type="gene ID" value="GLYMA_16G196500"/>
</dbReference>
<evidence type="ECO:0000313" key="5">
    <source>
        <dbReference type="Proteomes" id="UP000008827"/>
    </source>
</evidence>
<feature type="transmembrane region" description="Helical" evidence="1">
    <location>
        <begin position="53"/>
        <end position="70"/>
    </location>
</feature>
<dbReference type="Proteomes" id="UP000008827">
    <property type="component" value="Chromosome 16"/>
</dbReference>
<evidence type="ECO:0000313" key="3">
    <source>
        <dbReference type="EMBL" id="KRH09106.1"/>
    </source>
</evidence>
<organism evidence="4">
    <name type="scientific">Glycine max</name>
    <name type="common">Soybean</name>
    <name type="synonym">Glycine hispida</name>
    <dbReference type="NCBI Taxonomy" id="3847"/>
    <lineage>
        <taxon>Eukaryota</taxon>
        <taxon>Viridiplantae</taxon>
        <taxon>Streptophyta</taxon>
        <taxon>Embryophyta</taxon>
        <taxon>Tracheophyta</taxon>
        <taxon>Spermatophyta</taxon>
        <taxon>Magnoliopsida</taxon>
        <taxon>eudicotyledons</taxon>
        <taxon>Gunneridae</taxon>
        <taxon>Pentapetalae</taxon>
        <taxon>rosids</taxon>
        <taxon>fabids</taxon>
        <taxon>Fabales</taxon>
        <taxon>Fabaceae</taxon>
        <taxon>Papilionoideae</taxon>
        <taxon>50 kb inversion clade</taxon>
        <taxon>NPAAA clade</taxon>
        <taxon>indigoferoid/millettioid clade</taxon>
        <taxon>Phaseoleae</taxon>
        <taxon>Glycine</taxon>
        <taxon>Glycine subgen. Soja</taxon>
    </lineage>
</organism>
<feature type="chain" id="PRO_5014581808" evidence="2">
    <location>
        <begin position="21"/>
        <end position="71"/>
    </location>
</feature>
<dbReference type="HOGENOM" id="CLU_2745065_0_0_1"/>
<sequence length="71" mass="8512">MVVFQHIFCILCHVPKLTQCLLEFTPTMLLHPRHPKMMDVAEYTSHNKFSRSSLHFCMLSFVYWVIIHLYT</sequence>
<reference evidence="3" key="3">
    <citation type="submission" date="2018-07" db="EMBL/GenBank/DDBJ databases">
        <title>WGS assembly of Glycine max.</title>
        <authorList>
            <person name="Schmutz J."/>
            <person name="Cannon S."/>
            <person name="Schlueter J."/>
            <person name="Ma J."/>
            <person name="Mitros T."/>
            <person name="Nelson W."/>
            <person name="Hyten D."/>
            <person name="Song Q."/>
            <person name="Thelen J."/>
            <person name="Cheng J."/>
            <person name="Xu D."/>
            <person name="Hellsten U."/>
            <person name="May G."/>
            <person name="Yu Y."/>
            <person name="Sakurai T."/>
            <person name="Umezawa T."/>
            <person name="Bhattacharyya M."/>
            <person name="Sandhu D."/>
            <person name="Valliyodan B."/>
            <person name="Lindquist E."/>
            <person name="Peto M."/>
            <person name="Grant D."/>
            <person name="Shu S."/>
            <person name="Goodstein D."/>
            <person name="Barry K."/>
            <person name="Futrell-Griggs M."/>
            <person name="Abernathy B."/>
            <person name="Du J."/>
            <person name="Tian Z."/>
            <person name="Zhu L."/>
            <person name="Gill N."/>
            <person name="Joshi T."/>
            <person name="Libault M."/>
            <person name="Sethuraman A."/>
            <person name="Zhang X."/>
            <person name="Shinozaki K."/>
            <person name="Nguyen H."/>
            <person name="Wing R."/>
            <person name="Cregan P."/>
            <person name="Specht J."/>
            <person name="Grimwood J."/>
            <person name="Rokhsar D."/>
            <person name="Stacey G."/>
            <person name="Shoemaker R."/>
            <person name="Jackson S."/>
        </authorList>
    </citation>
    <scope>NUCLEOTIDE SEQUENCE</scope>
    <source>
        <tissue evidence="3">Callus</tissue>
    </source>
</reference>
<gene>
    <name evidence="3" type="ORF">GLYMA_16G196500</name>
</gene>
<proteinExistence type="predicted"/>
<name>K7MIK2_SOYBN</name>
<keyword evidence="1" id="KW-0812">Transmembrane</keyword>
<reference evidence="4" key="2">
    <citation type="submission" date="2018-02" db="UniProtKB">
        <authorList>
            <consortium name="EnsemblPlants"/>
        </authorList>
    </citation>
    <scope>IDENTIFICATION</scope>
    <source>
        <strain evidence="4">Williams 82</strain>
    </source>
</reference>
<keyword evidence="5" id="KW-1185">Reference proteome</keyword>
<dbReference type="InParanoid" id="K7MIK2"/>
<dbReference type="Gramene" id="KRH09106">
    <property type="protein sequence ID" value="KRH09106"/>
    <property type="gene ID" value="GLYMA_16G196500"/>
</dbReference>